<feature type="transmembrane region" description="Helical" evidence="12">
    <location>
        <begin position="399"/>
        <end position="418"/>
    </location>
</feature>
<feature type="transmembrane region" description="Helical" evidence="12">
    <location>
        <begin position="117"/>
        <end position="142"/>
    </location>
</feature>
<comment type="similarity">
    <text evidence="2 11">Belongs to the sodium:solute symporter (SSF) (TC 2.A.21) family.</text>
</comment>
<evidence type="ECO:0000256" key="5">
    <source>
        <dbReference type="ARBA" id="ARBA00022692"/>
    </source>
</evidence>
<evidence type="ECO:0000256" key="8">
    <source>
        <dbReference type="ARBA" id="ARBA00023065"/>
    </source>
</evidence>
<dbReference type="GO" id="GO:0015293">
    <property type="term" value="F:symporter activity"/>
    <property type="evidence" value="ECO:0007669"/>
    <property type="project" value="TreeGrafter"/>
</dbReference>
<keyword evidence="4" id="KW-1003">Cell membrane</keyword>
<evidence type="ECO:0000256" key="4">
    <source>
        <dbReference type="ARBA" id="ARBA00022475"/>
    </source>
</evidence>
<gene>
    <name evidence="13" type="ORF">ISALK_06730</name>
</gene>
<dbReference type="InterPro" id="IPR001734">
    <property type="entry name" value="Na/solute_symporter"/>
</dbReference>
<dbReference type="EMBL" id="SUMG01000006">
    <property type="protein sequence ID" value="NBG88194.1"/>
    <property type="molecule type" value="Genomic_DNA"/>
</dbReference>
<feature type="transmembrane region" description="Helical" evidence="12">
    <location>
        <begin position="43"/>
        <end position="67"/>
    </location>
</feature>
<protein>
    <submittedName>
        <fullName evidence="13">Sodium/solute symporter</fullName>
    </submittedName>
</protein>
<dbReference type="RefSeq" id="WP_160720477.1">
    <property type="nucleotide sequence ID" value="NZ_SUMG01000006.1"/>
</dbReference>
<keyword evidence="14" id="KW-1185">Reference proteome</keyword>
<name>A0AA43XL00_9CLOT</name>
<sequence length="529" mass="58128">MSWIDWILVGVYLLGLVVLGVKLGKTNKTEKDYFLGGRNFKWWAIGLSIIATQVSAVTFIGAPGWAYTDGLSAIIMTLNIPLVLFFISGIFHPFFYNIQVTSVYEYLEKRFGKVIRALMAFAFLFKSIMVMGTILYAPALVLARVTGISIYLAIGIMAAIGIFYTILGGIKAVIWTDVTQMVVLWFGLVLTIFTVVQSMPGDFTTSIASIRDAGRMTALNFTQGLSVANSVWAGLIGGAVLHLGYFGIDQAQVQRVLTAKSMRHVKHSLWFGGFVVVIQMFFFMMMGSFLYVYFQGIPFENPNDVFIRFALTEFPVGLLGIIIAAIFASAMSSLDSLLNSMTTVVIKDVYKNHMNPGASDEQVLKISKKLTLVFGIFMAVFAVIVSTSNLSILEAISVYGSYLLGSMLGVFILGMLTVKANEKGTAAGFVLGIVAVAFVAQNTEVYWMWNNLIGAGTTIIAGYVISICTGSETKDITLYTIQGQKALFDKRKFSEMEDGVFIAPGRFEKRSYGLLIYLAVILLFFYLIG</sequence>
<evidence type="ECO:0000256" key="6">
    <source>
        <dbReference type="ARBA" id="ARBA00022989"/>
    </source>
</evidence>
<feature type="transmembrane region" description="Helical" evidence="12">
    <location>
        <begin position="6"/>
        <end position="23"/>
    </location>
</feature>
<feature type="transmembrane region" description="Helical" evidence="12">
    <location>
        <begin position="447"/>
        <end position="465"/>
    </location>
</feature>
<evidence type="ECO:0000256" key="3">
    <source>
        <dbReference type="ARBA" id="ARBA00022448"/>
    </source>
</evidence>
<dbReference type="Gene3D" id="1.20.1730.10">
    <property type="entry name" value="Sodium/glucose cotransporter"/>
    <property type="match status" value="1"/>
</dbReference>
<keyword evidence="10" id="KW-0739">Sodium transport</keyword>
<dbReference type="Proteomes" id="UP000449710">
    <property type="component" value="Unassembled WGS sequence"/>
</dbReference>
<dbReference type="PROSITE" id="PS50283">
    <property type="entry name" value="NA_SOLUT_SYMP_3"/>
    <property type="match status" value="1"/>
</dbReference>
<feature type="transmembrane region" description="Helical" evidence="12">
    <location>
        <begin position="73"/>
        <end position="96"/>
    </location>
</feature>
<accession>A0AA43XL00</accession>
<dbReference type="PANTHER" id="PTHR42985:SF47">
    <property type="entry name" value="INTEGRAL MEMBRANE TRANSPORT PROTEIN"/>
    <property type="match status" value="1"/>
</dbReference>
<comment type="subcellular location">
    <subcellularLocation>
        <location evidence="1">Cell membrane</location>
        <topology evidence="1">Multi-pass membrane protein</topology>
    </subcellularLocation>
</comment>
<keyword evidence="7" id="KW-0915">Sodium</keyword>
<feature type="transmembrane region" description="Helical" evidence="12">
    <location>
        <begin position="314"/>
        <end position="334"/>
    </location>
</feature>
<evidence type="ECO:0000313" key="13">
    <source>
        <dbReference type="EMBL" id="NBG88194.1"/>
    </source>
</evidence>
<dbReference type="GO" id="GO:0005886">
    <property type="term" value="C:plasma membrane"/>
    <property type="evidence" value="ECO:0007669"/>
    <property type="project" value="UniProtKB-SubCell"/>
</dbReference>
<feature type="transmembrane region" description="Helical" evidence="12">
    <location>
        <begin position="372"/>
        <end position="393"/>
    </location>
</feature>
<evidence type="ECO:0000256" key="11">
    <source>
        <dbReference type="RuleBase" id="RU362091"/>
    </source>
</evidence>
<reference evidence="13 14" key="1">
    <citation type="submission" date="2019-04" db="EMBL/GenBank/DDBJ databases">
        <title>Isachenkonia alkalipeptolytica gen. nov. sp. nov. a new anaerobic, alkiliphilic organothrophic bacterium capable to reduce synthesized ferrihydrite isolated from a soda lake.</title>
        <authorList>
            <person name="Toshchakov S.V."/>
            <person name="Zavarzina D.G."/>
            <person name="Zhilina T.N."/>
            <person name="Kostrikina N.A."/>
            <person name="Kublanov I.V."/>
        </authorList>
    </citation>
    <scope>NUCLEOTIDE SEQUENCE [LARGE SCALE GENOMIC DNA]</scope>
    <source>
        <strain evidence="13 14">Z-1701</strain>
    </source>
</reference>
<keyword evidence="5 12" id="KW-0812">Transmembrane</keyword>
<feature type="transmembrane region" description="Helical" evidence="12">
    <location>
        <begin position="230"/>
        <end position="248"/>
    </location>
</feature>
<dbReference type="PANTHER" id="PTHR42985">
    <property type="entry name" value="SODIUM-COUPLED MONOCARBOXYLATE TRANSPORTER"/>
    <property type="match status" value="1"/>
</dbReference>
<dbReference type="InterPro" id="IPR038377">
    <property type="entry name" value="Na/Glc_symporter_sf"/>
</dbReference>
<feature type="transmembrane region" description="Helical" evidence="12">
    <location>
        <begin position="269"/>
        <end position="294"/>
    </location>
</feature>
<evidence type="ECO:0000256" key="10">
    <source>
        <dbReference type="ARBA" id="ARBA00023201"/>
    </source>
</evidence>
<dbReference type="NCBIfam" id="TIGR00813">
    <property type="entry name" value="sss"/>
    <property type="match status" value="1"/>
</dbReference>
<feature type="transmembrane region" description="Helical" evidence="12">
    <location>
        <begin position="425"/>
        <end position="441"/>
    </location>
</feature>
<dbReference type="AlphaFoldDB" id="A0AA43XL00"/>
<dbReference type="GO" id="GO:0006814">
    <property type="term" value="P:sodium ion transport"/>
    <property type="evidence" value="ECO:0007669"/>
    <property type="project" value="UniProtKB-KW"/>
</dbReference>
<organism evidence="13 14">
    <name type="scientific">Isachenkonia alkalipeptolytica</name>
    <dbReference type="NCBI Taxonomy" id="2565777"/>
    <lineage>
        <taxon>Bacteria</taxon>
        <taxon>Bacillati</taxon>
        <taxon>Bacillota</taxon>
        <taxon>Clostridia</taxon>
        <taxon>Eubacteriales</taxon>
        <taxon>Clostridiaceae</taxon>
        <taxon>Isachenkonia</taxon>
    </lineage>
</organism>
<comment type="caution">
    <text evidence="13">The sequence shown here is derived from an EMBL/GenBank/DDBJ whole genome shotgun (WGS) entry which is preliminary data.</text>
</comment>
<evidence type="ECO:0000313" key="14">
    <source>
        <dbReference type="Proteomes" id="UP000449710"/>
    </source>
</evidence>
<feature type="transmembrane region" description="Helical" evidence="12">
    <location>
        <begin position="182"/>
        <end position="199"/>
    </location>
</feature>
<keyword evidence="8" id="KW-0406">Ion transport</keyword>
<evidence type="ECO:0000256" key="9">
    <source>
        <dbReference type="ARBA" id="ARBA00023136"/>
    </source>
</evidence>
<evidence type="ECO:0000256" key="1">
    <source>
        <dbReference type="ARBA" id="ARBA00004651"/>
    </source>
</evidence>
<feature type="transmembrane region" description="Helical" evidence="12">
    <location>
        <begin position="148"/>
        <end position="170"/>
    </location>
</feature>
<dbReference type="InterPro" id="IPR051163">
    <property type="entry name" value="Sodium:Solute_Symporter_SSF"/>
</dbReference>
<evidence type="ECO:0000256" key="12">
    <source>
        <dbReference type="SAM" id="Phobius"/>
    </source>
</evidence>
<keyword evidence="6 12" id="KW-1133">Transmembrane helix</keyword>
<keyword evidence="9 12" id="KW-0472">Membrane</keyword>
<evidence type="ECO:0000256" key="7">
    <source>
        <dbReference type="ARBA" id="ARBA00023053"/>
    </source>
</evidence>
<dbReference type="Pfam" id="PF00474">
    <property type="entry name" value="SSF"/>
    <property type="match status" value="1"/>
</dbReference>
<evidence type="ECO:0000256" key="2">
    <source>
        <dbReference type="ARBA" id="ARBA00006434"/>
    </source>
</evidence>
<proteinExistence type="inferred from homology"/>
<keyword evidence="3" id="KW-0813">Transport</keyword>
<feature type="transmembrane region" description="Helical" evidence="12">
    <location>
        <begin position="511"/>
        <end position="528"/>
    </location>
</feature>